<keyword evidence="13 14" id="KW-0472">Membrane</keyword>
<evidence type="ECO:0000256" key="1">
    <source>
        <dbReference type="ARBA" id="ARBA00000085"/>
    </source>
</evidence>
<evidence type="ECO:0000256" key="2">
    <source>
        <dbReference type="ARBA" id="ARBA00004651"/>
    </source>
</evidence>
<dbReference type="SUPFAM" id="SSF158472">
    <property type="entry name" value="HAMP domain-like"/>
    <property type="match status" value="1"/>
</dbReference>
<evidence type="ECO:0000259" key="16">
    <source>
        <dbReference type="PROSITE" id="PS50885"/>
    </source>
</evidence>
<dbReference type="CDD" id="cd00075">
    <property type="entry name" value="HATPase"/>
    <property type="match status" value="1"/>
</dbReference>
<comment type="catalytic activity">
    <reaction evidence="1">
        <text>ATP + protein L-histidine = ADP + protein N-phospho-L-histidine.</text>
        <dbReference type="EC" id="2.7.13.3"/>
    </reaction>
</comment>
<dbReference type="InterPro" id="IPR003661">
    <property type="entry name" value="HisK_dim/P_dom"/>
</dbReference>
<evidence type="ECO:0000256" key="9">
    <source>
        <dbReference type="ARBA" id="ARBA00022777"/>
    </source>
</evidence>
<dbReference type="Pfam" id="PF00512">
    <property type="entry name" value="HisKA"/>
    <property type="match status" value="1"/>
</dbReference>
<dbReference type="InterPro" id="IPR050428">
    <property type="entry name" value="TCS_sensor_his_kinase"/>
</dbReference>
<keyword evidence="4" id="KW-1003">Cell membrane</keyword>
<evidence type="ECO:0000256" key="5">
    <source>
        <dbReference type="ARBA" id="ARBA00022553"/>
    </source>
</evidence>
<dbReference type="InterPro" id="IPR036890">
    <property type="entry name" value="HATPase_C_sf"/>
</dbReference>
<keyword evidence="9" id="KW-0418">Kinase</keyword>
<evidence type="ECO:0000256" key="8">
    <source>
        <dbReference type="ARBA" id="ARBA00022741"/>
    </source>
</evidence>
<gene>
    <name evidence="17" type="ORF">LSG31_11980</name>
</gene>
<evidence type="ECO:0000256" key="13">
    <source>
        <dbReference type="ARBA" id="ARBA00023136"/>
    </source>
</evidence>
<evidence type="ECO:0000256" key="10">
    <source>
        <dbReference type="ARBA" id="ARBA00022840"/>
    </source>
</evidence>
<dbReference type="Pfam" id="PF02518">
    <property type="entry name" value="HATPase_c"/>
    <property type="match status" value="1"/>
</dbReference>
<evidence type="ECO:0000256" key="12">
    <source>
        <dbReference type="ARBA" id="ARBA00023012"/>
    </source>
</evidence>
<comment type="subcellular location">
    <subcellularLocation>
        <location evidence="2">Cell membrane</location>
        <topology evidence="2">Multi-pass membrane protein</topology>
    </subcellularLocation>
</comment>
<proteinExistence type="predicted"/>
<dbReference type="Gene3D" id="3.30.565.10">
    <property type="entry name" value="Histidine kinase-like ATPase, C-terminal domain"/>
    <property type="match status" value="1"/>
</dbReference>
<dbReference type="PANTHER" id="PTHR45436">
    <property type="entry name" value="SENSOR HISTIDINE KINASE YKOH"/>
    <property type="match status" value="1"/>
</dbReference>
<dbReference type="Pfam" id="PF00672">
    <property type="entry name" value="HAMP"/>
    <property type="match status" value="1"/>
</dbReference>
<keyword evidence="6" id="KW-0808">Transferase</keyword>
<dbReference type="PROSITE" id="PS50885">
    <property type="entry name" value="HAMP"/>
    <property type="match status" value="1"/>
</dbReference>
<dbReference type="InterPro" id="IPR003660">
    <property type="entry name" value="HAMP_dom"/>
</dbReference>
<dbReference type="InterPro" id="IPR036097">
    <property type="entry name" value="HisK_dim/P_sf"/>
</dbReference>
<dbReference type="SMART" id="SM00387">
    <property type="entry name" value="HATPase_c"/>
    <property type="match status" value="1"/>
</dbReference>
<dbReference type="PROSITE" id="PS50109">
    <property type="entry name" value="HIS_KIN"/>
    <property type="match status" value="1"/>
</dbReference>
<dbReference type="EC" id="2.7.13.3" evidence="3"/>
<protein>
    <recommendedName>
        <fullName evidence="3">histidine kinase</fullName>
        <ecNumber evidence="3">2.7.13.3</ecNumber>
    </recommendedName>
</protein>
<dbReference type="EMBL" id="CP089291">
    <property type="protein sequence ID" value="UOF88670.1"/>
    <property type="molecule type" value="Genomic_DNA"/>
</dbReference>
<dbReference type="SUPFAM" id="SSF47384">
    <property type="entry name" value="Homodimeric domain of signal transducing histidine kinase"/>
    <property type="match status" value="1"/>
</dbReference>
<evidence type="ECO:0000256" key="11">
    <source>
        <dbReference type="ARBA" id="ARBA00022989"/>
    </source>
</evidence>
<dbReference type="RefSeq" id="WP_347435348.1">
    <property type="nucleotide sequence ID" value="NZ_CP089291.1"/>
</dbReference>
<dbReference type="CDD" id="cd06225">
    <property type="entry name" value="HAMP"/>
    <property type="match status" value="1"/>
</dbReference>
<evidence type="ECO:0000256" key="4">
    <source>
        <dbReference type="ARBA" id="ARBA00022475"/>
    </source>
</evidence>
<keyword evidence="10 17" id="KW-0067">ATP-binding</keyword>
<dbReference type="InterPro" id="IPR004358">
    <property type="entry name" value="Sig_transdc_His_kin-like_C"/>
</dbReference>
<keyword evidence="18" id="KW-1185">Reference proteome</keyword>
<keyword evidence="11 14" id="KW-1133">Transmembrane helix</keyword>
<organism evidence="17 18">
    <name type="scientific">Fodinisporobacter ferrooxydans</name>
    <dbReference type="NCBI Taxonomy" id="2901836"/>
    <lineage>
        <taxon>Bacteria</taxon>
        <taxon>Bacillati</taxon>
        <taxon>Bacillota</taxon>
        <taxon>Bacilli</taxon>
        <taxon>Bacillales</taxon>
        <taxon>Alicyclobacillaceae</taxon>
        <taxon>Fodinisporobacter</taxon>
    </lineage>
</organism>
<feature type="transmembrane region" description="Helical" evidence="14">
    <location>
        <begin position="179"/>
        <end position="201"/>
    </location>
</feature>
<feature type="transmembrane region" description="Helical" evidence="14">
    <location>
        <begin position="23"/>
        <end position="45"/>
    </location>
</feature>
<dbReference type="InterPro" id="IPR005467">
    <property type="entry name" value="His_kinase_dom"/>
</dbReference>
<dbReference type="SMART" id="SM00388">
    <property type="entry name" value="HisKA"/>
    <property type="match status" value="1"/>
</dbReference>
<dbReference type="GO" id="GO:0005524">
    <property type="term" value="F:ATP binding"/>
    <property type="evidence" value="ECO:0007669"/>
    <property type="project" value="UniProtKB-KW"/>
</dbReference>
<feature type="domain" description="Histidine kinase" evidence="15">
    <location>
        <begin position="270"/>
        <end position="486"/>
    </location>
</feature>
<keyword evidence="5" id="KW-0597">Phosphoprotein</keyword>
<keyword evidence="12" id="KW-0902">Two-component regulatory system</keyword>
<reference evidence="17" key="1">
    <citation type="submission" date="2021-12" db="EMBL/GenBank/DDBJ databases">
        <title>Alicyclobacillaceae gen. nov., sp. nov., isolated from chalcocite enrichment system.</title>
        <authorList>
            <person name="Jiang Z."/>
        </authorList>
    </citation>
    <scope>NUCLEOTIDE SEQUENCE</scope>
    <source>
        <strain evidence="17">MYW30-H2</strain>
    </source>
</reference>
<dbReference type="PRINTS" id="PR00344">
    <property type="entry name" value="BCTRLSENSOR"/>
</dbReference>
<accession>A0ABY4CDX6</accession>
<evidence type="ECO:0000256" key="6">
    <source>
        <dbReference type="ARBA" id="ARBA00022679"/>
    </source>
</evidence>
<evidence type="ECO:0000313" key="17">
    <source>
        <dbReference type="EMBL" id="UOF88670.1"/>
    </source>
</evidence>
<dbReference type="Proteomes" id="UP000830167">
    <property type="component" value="Chromosome"/>
</dbReference>
<dbReference type="Gene3D" id="6.10.340.10">
    <property type="match status" value="1"/>
</dbReference>
<evidence type="ECO:0000256" key="7">
    <source>
        <dbReference type="ARBA" id="ARBA00022692"/>
    </source>
</evidence>
<evidence type="ECO:0000313" key="18">
    <source>
        <dbReference type="Proteomes" id="UP000830167"/>
    </source>
</evidence>
<evidence type="ECO:0000259" key="15">
    <source>
        <dbReference type="PROSITE" id="PS50109"/>
    </source>
</evidence>
<keyword evidence="7 14" id="KW-0812">Transmembrane</keyword>
<dbReference type="SUPFAM" id="SSF55874">
    <property type="entry name" value="ATPase domain of HSP90 chaperone/DNA topoisomerase II/histidine kinase"/>
    <property type="match status" value="1"/>
</dbReference>
<name>A0ABY4CDX6_9BACL</name>
<dbReference type="CDD" id="cd00082">
    <property type="entry name" value="HisKA"/>
    <property type="match status" value="1"/>
</dbReference>
<evidence type="ECO:0000256" key="3">
    <source>
        <dbReference type="ARBA" id="ARBA00012438"/>
    </source>
</evidence>
<dbReference type="InterPro" id="IPR003594">
    <property type="entry name" value="HATPase_dom"/>
</dbReference>
<dbReference type="SMART" id="SM00304">
    <property type="entry name" value="HAMP"/>
    <property type="match status" value="1"/>
</dbReference>
<evidence type="ECO:0000256" key="14">
    <source>
        <dbReference type="SAM" id="Phobius"/>
    </source>
</evidence>
<dbReference type="PANTHER" id="PTHR45436:SF5">
    <property type="entry name" value="SENSOR HISTIDINE KINASE TRCS"/>
    <property type="match status" value="1"/>
</dbReference>
<sequence>MNQSSKHKRILRFLSPTSLRWQILSRSFLILSVLLLLVGIFQYFFMRQFLYTSAAVNMRTQIRSIPPNVWQAIRSENTQEILDPSLFFHLLSPDETLAFVDRNGNVHDLLDHFGEHQAPKLPVQTYQQASKQRRHSLNLNIIKDAKGQEQLVVLQPLPNGLAQISNSVRPLQDILMRELTIYASLSLAALVVGLFTFLPVIRRTLVPLSNIVDTVEQINAGNLHERLPTEQGQVEVDRLSISFNAMLERLEASFIAEQEAKEQMRRFVADASHELRTPLTSIRGFLEVLLRGASNNSEQLKKALASMHGESERLSKLVGDLLFLAKMDRTPTLHMMEGQLDLVIHEMESQLLLLAGERSVQFSIASDVKSVFDPDKIKQVLLNLFQNAVQHTHPIDGEIRVSLQHFSPEAIILSIQDNGVGIPDEHLPHLFERFYRVDASRARKYGGAGLGLAITKSIVEMHGGSIQVASTKGSGSIFKVLLPNAESAANGKRHLS</sequence>
<dbReference type="Gene3D" id="1.10.287.130">
    <property type="match status" value="1"/>
</dbReference>
<feature type="domain" description="HAMP" evidence="16">
    <location>
        <begin position="202"/>
        <end position="255"/>
    </location>
</feature>
<keyword evidence="8" id="KW-0547">Nucleotide-binding</keyword>